<proteinExistence type="predicted"/>
<organism evidence="2 3">
    <name type="scientific">Prorocentrum cordatum</name>
    <dbReference type="NCBI Taxonomy" id="2364126"/>
    <lineage>
        <taxon>Eukaryota</taxon>
        <taxon>Sar</taxon>
        <taxon>Alveolata</taxon>
        <taxon>Dinophyceae</taxon>
        <taxon>Prorocentrales</taxon>
        <taxon>Prorocentraceae</taxon>
        <taxon>Prorocentrum</taxon>
    </lineage>
</organism>
<feature type="region of interest" description="Disordered" evidence="1">
    <location>
        <begin position="1"/>
        <end position="28"/>
    </location>
</feature>
<evidence type="ECO:0000256" key="1">
    <source>
        <dbReference type="SAM" id="MobiDB-lite"/>
    </source>
</evidence>
<gene>
    <name evidence="2" type="ORF">PCOR1329_LOCUS55949</name>
</gene>
<dbReference type="Proteomes" id="UP001189429">
    <property type="component" value="Unassembled WGS sequence"/>
</dbReference>
<keyword evidence="3" id="KW-1185">Reference proteome</keyword>
<comment type="caution">
    <text evidence="2">The sequence shown here is derived from an EMBL/GenBank/DDBJ whole genome shotgun (WGS) entry which is preliminary data.</text>
</comment>
<dbReference type="EMBL" id="CAUYUJ010016872">
    <property type="protein sequence ID" value="CAK0869682.1"/>
    <property type="molecule type" value="Genomic_DNA"/>
</dbReference>
<evidence type="ECO:0000313" key="2">
    <source>
        <dbReference type="EMBL" id="CAK0869682.1"/>
    </source>
</evidence>
<protein>
    <submittedName>
        <fullName evidence="2">Uncharacterized protein</fullName>
    </submittedName>
</protein>
<evidence type="ECO:0000313" key="3">
    <source>
        <dbReference type="Proteomes" id="UP001189429"/>
    </source>
</evidence>
<sequence>MTPRLPLDERRDAQRVQDGLGRRPRRPQEAFKMARWGPRCFSKGPRASGWHAGQLAWEGALLPRPAGASSALMLGRWPACALRACAFGCCLGVASMPLGEVAAVIGEPSDELTSGLPLSRPARPPMCARRRAMQAATSAPGLRRRLSPPTSVSAEAPRAGLAQASRVVCARLARCFPLLAHNRPPLLQLESGMLCISSLCSLGAHAAHIE</sequence>
<reference evidence="2" key="1">
    <citation type="submission" date="2023-10" db="EMBL/GenBank/DDBJ databases">
        <authorList>
            <person name="Chen Y."/>
            <person name="Shah S."/>
            <person name="Dougan E. K."/>
            <person name="Thang M."/>
            <person name="Chan C."/>
        </authorList>
    </citation>
    <scope>NUCLEOTIDE SEQUENCE [LARGE SCALE GENOMIC DNA]</scope>
</reference>
<accession>A0ABN9VDQ9</accession>
<name>A0ABN9VDQ9_9DINO</name>
<feature type="compositionally biased region" description="Basic and acidic residues" evidence="1">
    <location>
        <begin position="1"/>
        <end position="15"/>
    </location>
</feature>